<dbReference type="PANTHER" id="PTHR24362">
    <property type="entry name" value="SERINE/THREONINE-PROTEIN KINASE NEK"/>
    <property type="match status" value="1"/>
</dbReference>
<name>A0A6A5WWS0_9PLEO</name>
<dbReference type="InterPro" id="IPR000719">
    <property type="entry name" value="Prot_kinase_dom"/>
</dbReference>
<evidence type="ECO:0000313" key="2">
    <source>
        <dbReference type="EMBL" id="KAF2006190.1"/>
    </source>
</evidence>
<dbReference type="Proteomes" id="UP000799779">
    <property type="component" value="Unassembled WGS sequence"/>
</dbReference>
<protein>
    <submittedName>
        <fullName evidence="2">Kinase-like protein</fullName>
    </submittedName>
</protein>
<keyword evidence="3" id="KW-1185">Reference proteome</keyword>
<gene>
    <name evidence="2" type="ORF">P154DRAFT_615545</name>
</gene>
<evidence type="ECO:0000259" key="1">
    <source>
        <dbReference type="PROSITE" id="PS50011"/>
    </source>
</evidence>
<feature type="domain" description="Protein kinase" evidence="1">
    <location>
        <begin position="1"/>
        <end position="277"/>
    </location>
</feature>
<organism evidence="2 3">
    <name type="scientific">Amniculicola lignicola CBS 123094</name>
    <dbReference type="NCBI Taxonomy" id="1392246"/>
    <lineage>
        <taxon>Eukaryota</taxon>
        <taxon>Fungi</taxon>
        <taxon>Dikarya</taxon>
        <taxon>Ascomycota</taxon>
        <taxon>Pezizomycotina</taxon>
        <taxon>Dothideomycetes</taxon>
        <taxon>Pleosporomycetidae</taxon>
        <taxon>Pleosporales</taxon>
        <taxon>Amniculicolaceae</taxon>
        <taxon>Amniculicola</taxon>
    </lineage>
</organism>
<dbReference type="InterPro" id="IPR011009">
    <property type="entry name" value="Kinase-like_dom_sf"/>
</dbReference>
<keyword evidence="2" id="KW-0418">Kinase</keyword>
<keyword evidence="2" id="KW-0808">Transferase</keyword>
<proteinExistence type="predicted"/>
<evidence type="ECO:0000313" key="3">
    <source>
        <dbReference type="Proteomes" id="UP000799779"/>
    </source>
</evidence>
<dbReference type="GO" id="GO:0004672">
    <property type="term" value="F:protein kinase activity"/>
    <property type="evidence" value="ECO:0007669"/>
    <property type="project" value="InterPro"/>
</dbReference>
<dbReference type="EMBL" id="ML977560">
    <property type="protein sequence ID" value="KAF2006190.1"/>
    <property type="molecule type" value="Genomic_DNA"/>
</dbReference>
<dbReference type="PANTHER" id="PTHR24362:SF309">
    <property type="entry name" value="PROTEIN KINASE DOMAIN-CONTAINING PROTEIN"/>
    <property type="match status" value="1"/>
</dbReference>
<dbReference type="CDD" id="cd00180">
    <property type="entry name" value="PKc"/>
    <property type="match status" value="1"/>
</dbReference>
<reference evidence="2" key="1">
    <citation type="journal article" date="2020" name="Stud. Mycol.">
        <title>101 Dothideomycetes genomes: a test case for predicting lifestyles and emergence of pathogens.</title>
        <authorList>
            <person name="Haridas S."/>
            <person name="Albert R."/>
            <person name="Binder M."/>
            <person name="Bloem J."/>
            <person name="Labutti K."/>
            <person name="Salamov A."/>
            <person name="Andreopoulos B."/>
            <person name="Baker S."/>
            <person name="Barry K."/>
            <person name="Bills G."/>
            <person name="Bluhm B."/>
            <person name="Cannon C."/>
            <person name="Castanera R."/>
            <person name="Culley D."/>
            <person name="Daum C."/>
            <person name="Ezra D."/>
            <person name="Gonzalez J."/>
            <person name="Henrissat B."/>
            <person name="Kuo A."/>
            <person name="Liang C."/>
            <person name="Lipzen A."/>
            <person name="Lutzoni F."/>
            <person name="Magnuson J."/>
            <person name="Mondo S."/>
            <person name="Nolan M."/>
            <person name="Ohm R."/>
            <person name="Pangilinan J."/>
            <person name="Park H.-J."/>
            <person name="Ramirez L."/>
            <person name="Alfaro M."/>
            <person name="Sun H."/>
            <person name="Tritt A."/>
            <person name="Yoshinaga Y."/>
            <person name="Zwiers L.-H."/>
            <person name="Turgeon B."/>
            <person name="Goodwin S."/>
            <person name="Spatafora J."/>
            <person name="Crous P."/>
            <person name="Grigoriev I."/>
        </authorList>
    </citation>
    <scope>NUCLEOTIDE SEQUENCE</scope>
    <source>
        <strain evidence="2">CBS 123094</strain>
    </source>
</reference>
<sequence length="307" mass="34332">MERISNTGRTAIVYRVGKDLVGKMPRTLGSKEFMAEIDNAFGVERQLLTRLGVHPRIVRYYGPNKMEGEKDGLLLGEANCGDLQSYIDKNDNEIDNTLRRKWSLQITEAVAHVHEKGIVHSNISTTNVLVHQTGQTTDLILADFGGSRCVELGLDGELIPDDPFFNPHLTTFESPKVDVFSLGIVIYIIMTGHYPFHPRPAPQNEERFIYGDHVRALFDQGKFPDLSEVPFGGVIAGCCSEHRFETAKEVVAALEAEMQPHAPWRFKSVEGFFAQLVTRITVVDCMVFLAWIAWELVLTGASKRSGN</sequence>
<dbReference type="AlphaFoldDB" id="A0A6A5WWS0"/>
<dbReference type="SUPFAM" id="SSF56112">
    <property type="entry name" value="Protein kinase-like (PK-like)"/>
    <property type="match status" value="1"/>
</dbReference>
<accession>A0A6A5WWS0</accession>
<dbReference type="GO" id="GO:0005524">
    <property type="term" value="F:ATP binding"/>
    <property type="evidence" value="ECO:0007669"/>
    <property type="project" value="InterPro"/>
</dbReference>
<dbReference type="Pfam" id="PF00069">
    <property type="entry name" value="Pkinase"/>
    <property type="match status" value="1"/>
</dbReference>
<dbReference type="OrthoDB" id="1668230at2759"/>
<dbReference type="Gene3D" id="1.10.510.10">
    <property type="entry name" value="Transferase(Phosphotransferase) domain 1"/>
    <property type="match status" value="1"/>
</dbReference>
<dbReference type="PROSITE" id="PS50011">
    <property type="entry name" value="PROTEIN_KINASE_DOM"/>
    <property type="match status" value="1"/>
</dbReference>